<keyword evidence="2" id="KW-1185">Reference proteome</keyword>
<comment type="caution">
    <text evidence="1">The sequence shown here is derived from an EMBL/GenBank/DDBJ whole genome shotgun (WGS) entry which is preliminary data.</text>
</comment>
<reference evidence="1 2" key="1">
    <citation type="submission" date="2024-07" db="EMBL/GenBank/DDBJ databases">
        <title>Section-level genome sequencing and comparative genomics of Aspergillus sections Usti and Cavernicolus.</title>
        <authorList>
            <consortium name="Lawrence Berkeley National Laboratory"/>
            <person name="Nybo J.L."/>
            <person name="Vesth T.C."/>
            <person name="Theobald S."/>
            <person name="Frisvad J.C."/>
            <person name="Larsen T.O."/>
            <person name="Kjaerboelling I."/>
            <person name="Rothschild-Mancinelli K."/>
            <person name="Lyhne E.K."/>
            <person name="Kogle M.E."/>
            <person name="Barry K."/>
            <person name="Clum A."/>
            <person name="Na H."/>
            <person name="Ledsgaard L."/>
            <person name="Lin J."/>
            <person name="Lipzen A."/>
            <person name="Kuo A."/>
            <person name="Riley R."/>
            <person name="Mondo S."/>
            <person name="Labutti K."/>
            <person name="Haridas S."/>
            <person name="Pangalinan J."/>
            <person name="Salamov A.A."/>
            <person name="Simmons B.A."/>
            <person name="Magnuson J.K."/>
            <person name="Chen J."/>
            <person name="Drula E."/>
            <person name="Henrissat B."/>
            <person name="Wiebenga A."/>
            <person name="Lubbers R.J."/>
            <person name="Gomes A.C."/>
            <person name="Makela M.R."/>
            <person name="Stajich J."/>
            <person name="Grigoriev I.V."/>
            <person name="Mortensen U.H."/>
            <person name="De Vries R.P."/>
            <person name="Baker S.E."/>
            <person name="Andersen M.R."/>
        </authorList>
    </citation>
    <scope>NUCLEOTIDE SEQUENCE [LARGE SCALE GENOMIC DNA]</scope>
    <source>
        <strain evidence="1 2">CBS 209.92</strain>
    </source>
</reference>
<protein>
    <submittedName>
        <fullName evidence="1">Uncharacterized protein</fullName>
    </submittedName>
</protein>
<name>A0ABR4FM67_9EURO</name>
<dbReference type="EMBL" id="JBFTWV010000192">
    <property type="protein sequence ID" value="KAL2784138.1"/>
    <property type="molecule type" value="Genomic_DNA"/>
</dbReference>
<dbReference type="Proteomes" id="UP001610563">
    <property type="component" value="Unassembled WGS sequence"/>
</dbReference>
<gene>
    <name evidence="1" type="ORF">BJX66DRAFT_95663</name>
</gene>
<sequence length="288" mass="32183">MLNVYPGSHHFETENELQASELAMAEIRIRADQVLVTYGGLWVEEASGGSSLMWMGVSKEIIGLHIDEYCLPFVALAHDAGQFLSRPRPPPIRAVMNANPPSFPAIRQLGPSGQRSDKADEFLEKVSMALPQISELIERLQDPTSLMMQHFNTADDPRVKFLALGHVPSLEKCFLRAIIVRYLTECCSLSGGIIKDFIQEASIEDTAPLRAALAAGQKIYWLEKALKLPGIWVAFMSVFSRIAHLPSREVHRIPELEHENRHIVQKASDWSGLMVDCSRLCRCLILGL</sequence>
<proteinExistence type="predicted"/>
<organism evidence="1 2">
    <name type="scientific">Aspergillus keveii</name>
    <dbReference type="NCBI Taxonomy" id="714993"/>
    <lineage>
        <taxon>Eukaryota</taxon>
        <taxon>Fungi</taxon>
        <taxon>Dikarya</taxon>
        <taxon>Ascomycota</taxon>
        <taxon>Pezizomycotina</taxon>
        <taxon>Eurotiomycetes</taxon>
        <taxon>Eurotiomycetidae</taxon>
        <taxon>Eurotiales</taxon>
        <taxon>Aspergillaceae</taxon>
        <taxon>Aspergillus</taxon>
        <taxon>Aspergillus subgen. Nidulantes</taxon>
    </lineage>
</organism>
<evidence type="ECO:0000313" key="2">
    <source>
        <dbReference type="Proteomes" id="UP001610563"/>
    </source>
</evidence>
<accession>A0ABR4FM67</accession>
<evidence type="ECO:0000313" key="1">
    <source>
        <dbReference type="EMBL" id="KAL2784138.1"/>
    </source>
</evidence>